<dbReference type="EC" id="2.7.13.3" evidence="2"/>
<dbReference type="Pfam" id="PF00512">
    <property type="entry name" value="HisKA"/>
    <property type="match status" value="1"/>
</dbReference>
<dbReference type="InterPro" id="IPR004358">
    <property type="entry name" value="Sig_transdc_His_kin-like_C"/>
</dbReference>
<dbReference type="InterPro" id="IPR036641">
    <property type="entry name" value="HPT_dom_sf"/>
</dbReference>
<evidence type="ECO:0000256" key="4">
    <source>
        <dbReference type="ARBA" id="ARBA00022679"/>
    </source>
</evidence>
<dbReference type="SUPFAM" id="SSF55874">
    <property type="entry name" value="ATPase domain of HSP90 chaperone/DNA topoisomerase II/histidine kinase"/>
    <property type="match status" value="1"/>
</dbReference>
<evidence type="ECO:0000313" key="11">
    <source>
        <dbReference type="EMBL" id="VYU71077.1"/>
    </source>
</evidence>
<dbReference type="EMBL" id="CACRUT010000035">
    <property type="protein sequence ID" value="VYU71077.1"/>
    <property type="molecule type" value="Genomic_DNA"/>
</dbReference>
<dbReference type="InterPro" id="IPR001789">
    <property type="entry name" value="Sig_transdc_resp-reg_receiver"/>
</dbReference>
<dbReference type="AlphaFoldDB" id="A0A6N3H1V8"/>
<evidence type="ECO:0000256" key="8">
    <source>
        <dbReference type="SAM" id="Phobius"/>
    </source>
</evidence>
<dbReference type="Pfam" id="PF00072">
    <property type="entry name" value="Response_reg"/>
    <property type="match status" value="1"/>
</dbReference>
<reference evidence="11" key="1">
    <citation type="submission" date="2019-11" db="EMBL/GenBank/DDBJ databases">
        <authorList>
            <person name="Feng L."/>
        </authorList>
    </citation>
    <scope>NUCLEOTIDE SEQUENCE</scope>
    <source>
        <strain evidence="11">PclaraLFYP37</strain>
    </source>
</reference>
<feature type="domain" description="Histidine kinase" evidence="9">
    <location>
        <begin position="317"/>
        <end position="530"/>
    </location>
</feature>
<dbReference type="InterPro" id="IPR011006">
    <property type="entry name" value="CheY-like_superfamily"/>
</dbReference>
<feature type="transmembrane region" description="Helical" evidence="8">
    <location>
        <begin position="32"/>
        <end position="51"/>
    </location>
</feature>
<keyword evidence="5" id="KW-0418">Kinase</keyword>
<comment type="catalytic activity">
    <reaction evidence="1">
        <text>ATP + protein L-histidine = ADP + protein N-phospho-L-histidine.</text>
        <dbReference type="EC" id="2.7.13.3"/>
    </reaction>
</comment>
<dbReference type="InterPro" id="IPR005467">
    <property type="entry name" value="His_kinase_dom"/>
</dbReference>
<dbReference type="GO" id="GO:0005886">
    <property type="term" value="C:plasma membrane"/>
    <property type="evidence" value="ECO:0007669"/>
    <property type="project" value="TreeGrafter"/>
</dbReference>
<keyword evidence="8" id="KW-0472">Membrane</keyword>
<keyword evidence="8" id="KW-0812">Transmembrane</keyword>
<name>A0A6N3H1V8_9BACT</name>
<feature type="coiled-coil region" evidence="7">
    <location>
        <begin position="280"/>
        <end position="307"/>
    </location>
</feature>
<dbReference type="Pfam" id="PF02518">
    <property type="entry name" value="HATPase_c"/>
    <property type="match status" value="1"/>
</dbReference>
<keyword evidence="7" id="KW-0175">Coiled coil</keyword>
<dbReference type="Gene3D" id="3.40.50.2300">
    <property type="match status" value="1"/>
</dbReference>
<dbReference type="PANTHER" id="PTHR43047:SF72">
    <property type="entry name" value="OSMOSENSING HISTIDINE PROTEIN KINASE SLN1"/>
    <property type="match status" value="1"/>
</dbReference>
<dbReference type="InterPro" id="IPR036097">
    <property type="entry name" value="HisK_dim/P_sf"/>
</dbReference>
<dbReference type="PANTHER" id="PTHR43047">
    <property type="entry name" value="TWO-COMPONENT HISTIDINE PROTEIN KINASE"/>
    <property type="match status" value="1"/>
</dbReference>
<dbReference type="CDD" id="cd00082">
    <property type="entry name" value="HisKA"/>
    <property type="match status" value="1"/>
</dbReference>
<keyword evidence="4 11" id="KW-0808">Transferase</keyword>
<organism evidence="11">
    <name type="scientific">Paraprevotella clara</name>
    <dbReference type="NCBI Taxonomy" id="454154"/>
    <lineage>
        <taxon>Bacteria</taxon>
        <taxon>Pseudomonadati</taxon>
        <taxon>Bacteroidota</taxon>
        <taxon>Bacteroidia</taxon>
        <taxon>Bacteroidales</taxon>
        <taxon>Prevotellaceae</taxon>
        <taxon>Paraprevotella</taxon>
    </lineage>
</organism>
<dbReference type="SUPFAM" id="SSF52172">
    <property type="entry name" value="CheY-like"/>
    <property type="match status" value="1"/>
</dbReference>
<evidence type="ECO:0000259" key="9">
    <source>
        <dbReference type="PROSITE" id="PS50109"/>
    </source>
</evidence>
<protein>
    <recommendedName>
        <fullName evidence="2">histidine kinase</fullName>
        <ecNumber evidence="2">2.7.13.3</ecNumber>
    </recommendedName>
</protein>
<dbReference type="SMART" id="SM00448">
    <property type="entry name" value="REC"/>
    <property type="match status" value="1"/>
</dbReference>
<proteinExistence type="predicted"/>
<keyword evidence="8" id="KW-1133">Transmembrane helix</keyword>
<evidence type="ECO:0000256" key="7">
    <source>
        <dbReference type="SAM" id="Coils"/>
    </source>
</evidence>
<dbReference type="GO" id="GO:0009927">
    <property type="term" value="F:histidine phosphotransfer kinase activity"/>
    <property type="evidence" value="ECO:0007669"/>
    <property type="project" value="TreeGrafter"/>
</dbReference>
<dbReference type="GO" id="GO:0000155">
    <property type="term" value="F:phosphorelay sensor kinase activity"/>
    <property type="evidence" value="ECO:0007669"/>
    <property type="project" value="InterPro"/>
</dbReference>
<evidence type="ECO:0000256" key="1">
    <source>
        <dbReference type="ARBA" id="ARBA00000085"/>
    </source>
</evidence>
<evidence type="ECO:0000259" key="10">
    <source>
        <dbReference type="PROSITE" id="PS50110"/>
    </source>
</evidence>
<dbReference type="SUPFAM" id="SSF47384">
    <property type="entry name" value="Homodimeric domain of signal transducing histidine kinase"/>
    <property type="match status" value="1"/>
</dbReference>
<evidence type="ECO:0000256" key="5">
    <source>
        <dbReference type="ARBA" id="ARBA00022777"/>
    </source>
</evidence>
<dbReference type="Gene3D" id="3.30.565.10">
    <property type="entry name" value="Histidine kinase-like ATPase, C-terminal domain"/>
    <property type="match status" value="1"/>
</dbReference>
<dbReference type="InterPro" id="IPR036890">
    <property type="entry name" value="HATPase_C_sf"/>
</dbReference>
<dbReference type="InterPro" id="IPR003594">
    <property type="entry name" value="HATPase_dom"/>
</dbReference>
<sequence>MRIVHRVSFNCEINTDKNNAIIKIKLLLQHRILLGYIILIAVIGSMAAIMFHERNRVDKIEEDMIEIREANQTINAAHRHITVLATLGESAITWDEEDYKRYRLRRQKVDSLLLSLQGNYKEFTPSEPIDTLRLLLVNKEKHLFNTMQAFQRQDSLLQEQEPAIVEQAKGVRSVTRKKKGIAGFFGAKETIQVPLPSNPLHSLNEQLISRQQQINNYTDSLRIQNRELNRKLYALIQYLDEQSQKAFLSKESHVKESYERSVVIVTGLIVSDIILLIISYLIIQRDIREKEKNRKRLEDTIKQNISLLEMRKNIILTISHDIRAPLNVIGGSAELAMDTRDKKRRDNHLNNIKIVCRHITHLLNNLLDVYRLNEAKETRNDVPFNLDDLLGRTVSGFSHIVNNKGILFDHQFDNTGVKLLGDMDRIAQIVDNLLTNAVKFTESGTISFNARYGDGHLYLEVKDTGIGMNEIMLSRIFRPFERLAPETNTDGFGLGLPITKGLVDLLGGTITVSSKAGSGSTFCVTLPLPTTDKLIEDENIISPHSDNLPQNILVIDDDPMLLNIVKEMLERNGVNCKTCATAKEVVKAMRNQDYDLLLSDIQMPGTNGFDLLALLRNSNIGNSHTIPVIAMTARGDRDKEAFLNTGFTDCIYKPFSSSELLSLISAIKKQQADEKPGIDFSTMLSEVSDGMTLLCSFVAQSEKDREELESAMKNNDRIKMREAAHRMQSSWDLLHTGDRLMAYRTLLKDGTQDDGAFKEQTRQIINYTSTLIAEAEEEIKRQMNETEDTDS</sequence>
<dbReference type="PRINTS" id="PR00344">
    <property type="entry name" value="BCTRLSENSOR"/>
</dbReference>
<dbReference type="Gene3D" id="1.10.287.130">
    <property type="match status" value="1"/>
</dbReference>
<keyword evidence="3 6" id="KW-0597">Phosphoprotein</keyword>
<feature type="domain" description="Response regulatory" evidence="10">
    <location>
        <begin position="551"/>
        <end position="668"/>
    </location>
</feature>
<dbReference type="SMART" id="SM00387">
    <property type="entry name" value="HATPase_c"/>
    <property type="match status" value="1"/>
</dbReference>
<accession>A0A6N3H1V8</accession>
<dbReference type="InterPro" id="IPR003661">
    <property type="entry name" value="HisK_dim/P_dom"/>
</dbReference>
<dbReference type="CDD" id="cd17546">
    <property type="entry name" value="REC_hyHK_CKI1_RcsC-like"/>
    <property type="match status" value="1"/>
</dbReference>
<feature type="modified residue" description="4-aspartylphosphate" evidence="6">
    <location>
        <position position="600"/>
    </location>
</feature>
<dbReference type="PROSITE" id="PS50110">
    <property type="entry name" value="RESPONSE_REGULATORY"/>
    <property type="match status" value="1"/>
</dbReference>
<gene>
    <name evidence="11" type="primary">arcB_2</name>
    <name evidence="11" type="ORF">PCLFYP37_00805</name>
</gene>
<dbReference type="SMART" id="SM00388">
    <property type="entry name" value="HisKA"/>
    <property type="match status" value="1"/>
</dbReference>
<evidence type="ECO:0000256" key="6">
    <source>
        <dbReference type="PROSITE-ProRule" id="PRU00169"/>
    </source>
</evidence>
<evidence type="ECO:0000256" key="2">
    <source>
        <dbReference type="ARBA" id="ARBA00012438"/>
    </source>
</evidence>
<dbReference type="SUPFAM" id="SSF47226">
    <property type="entry name" value="Histidine-containing phosphotransfer domain, HPT domain"/>
    <property type="match status" value="1"/>
</dbReference>
<feature type="transmembrane region" description="Helical" evidence="8">
    <location>
        <begin position="262"/>
        <end position="283"/>
    </location>
</feature>
<dbReference type="PROSITE" id="PS50109">
    <property type="entry name" value="HIS_KIN"/>
    <property type="match status" value="1"/>
</dbReference>
<evidence type="ECO:0000256" key="3">
    <source>
        <dbReference type="ARBA" id="ARBA00022553"/>
    </source>
</evidence>